<dbReference type="Pfam" id="PF14111">
    <property type="entry name" value="DUF4283"/>
    <property type="match status" value="1"/>
</dbReference>
<name>A0A8T1YWU0_9BRAS</name>
<dbReference type="InterPro" id="IPR026960">
    <property type="entry name" value="RVT-Znf"/>
</dbReference>
<dbReference type="GO" id="GO:0003676">
    <property type="term" value="F:nucleic acid binding"/>
    <property type="evidence" value="ECO:0007669"/>
    <property type="project" value="InterPro"/>
</dbReference>
<dbReference type="InterPro" id="IPR002156">
    <property type="entry name" value="RNaseH_domain"/>
</dbReference>
<sequence length="1874" mass="212388">MSHRYSKEDKAKWVAGGSKIKRHSPLRIPESDNSALIAENKLTLIGRVTNHQVQRPRAVVEYMIQYWNLENRVTGRELGPERFFFRFETEAELQLVLKRAPYHFKKWMFILQRWEPVVSESFPSFIPFWIKVHDIPMHHCTELTLSTIGKALGPVLDKDLLEGRIRVNINGLEPLEMKIPIRLPTGEVTTVHLEYEKLEKHCFVCFSLSHEEKSCPFKLKSGDKEVKALGANQERTLQHIEEDKRRQEARKSNGKFRNERVSHYPETASKRGFRDDKRSDLREISRHSSTYSHSNRDSRRELSPRERHRSGFRSSPPRYGRRDSVRSGTESHHQRQYQPRRSSHFEEIQSSSRNTNYVKSGHHLPLPRDPLPDLRDSFKEKSGSLQPKTRIEPLRGSPLRHTADNRSRVSGINAMGESSTPRSRRPALERVIPAEPALGLQLPLITTSASERLQDVEIHYLGDPSQTALPHRISEVGGCSGTRTPPLTFPSPPETERVHTSLRIGAPLESITVTLPSTVPITRAAKKRKVAAKAPKPKAPKPRVVAQQRVNRSPLQGASLRKQNVTGRKPPSRKKLRVDSLAETPEDPNPSQQATPPLPVMVPATCKSKEEVEVEILEAAANFIDVKVKFKKDTSHITFIYGAPQVENRSAFWEKISLLGAQRSSAWLLTGDFNDILDNSEKKGGPPRWEGSFLAFRSFVSQNGLWDINHSGNSLSWRGKRYSHFIKSRLDRSLANCSWSELFPTSRCEYLRFEGSDHRPLVTFFGASPLKKKKPFRFDRRLKDEEEIRLLVKESWELYRQDSVLHKISRCRQSIIQWTKDQNANSEKLIKKAQQALEIALSADCPDDDLINSITQELEKAYSLEEFFWKQRSRIQWLNSGDRNTGFFHAITRSRRMMNKLSVMEDNHGQEVHEEDQIASTISGYFQDIFSTSNNVDLRVVEEALLPSITQQGNDELIKLPSPQEIKEALFSINADKAPGPDGFSAAFYHAYWDIIGADVSRDIRLFFEESSLSTRVNETHVTLIPKITAPRKVSDYRPIALCNVHYKIIAKILTRRLQPWLSSLISKHQSAFVPGRAIADNVLITHEILHFLRISGAKKHCSMAIKTDMSKAYDRIEWNFLQAVLERLGFHAKWISWVMQCVCSVSYSFLINGSPQGKVIPTRGLRQGDPLSPYLFILCTEVLSGLCRRAQEKRVMVGIRVARGSPQINHLLFADDTMFFFKTNPTCCGALSAILKKYEAASGQSINLSKSAITFSSKTPQEVKRRVKLTLKIENEGGIGKYLGLPEHFGRRKRDIFSSIVDRIRQRSHSWSTKFLSSAGKQILLKAVLSAMPSYAMSCFKLPASLCKQIQSVLTRFWWDAKPDKRKMAWVAWDKLTLPKNAGGLGFREIQEFNDALLAKLSWRILQEPESLLSQVLLGKYCNSSSFMECSASPAAASHGWRGILAGRELLRKGIGWSVGQGDNIKVWSEPWLSPLSPEVPIGPPTEENRHLLVKDLIGPDPKSWNLAAIRQHLPQYEEKIRKITINASPLRDSMVWLPVKSGCYTTKTGYALAKLNSTPSSHRDFNWQKNVWKLHTSPKLKHFLWKIMKNALPLGENLARRGIMSDTRCKRCGQPENEIHLLLLCPFAKKVWELAPVLFKPSETIHSSPELLLVGAKRMVSLPPTGLSSAPLYPWLFWHLWKARNRLVFEEASFTEKELLVKAIRDARCWMEAQLHLPQVSASLKDQPSPQPNPGFTSCFVDAAWSNSGACGLGWLLQDSNKVTIRENQTSRVFVGSALIAETLAVHSALVDALSTGLAQLNVFSDCKVLISLLNSGTSIVELRGLLHDIRELSVSFTHIYFYFIPRLSNLAADSLAKSALFSISPSSVCGG</sequence>
<dbReference type="Pfam" id="PF14392">
    <property type="entry name" value="zf-CCHC_4"/>
    <property type="match status" value="1"/>
</dbReference>
<dbReference type="CDD" id="cd06222">
    <property type="entry name" value="RNase_H_like"/>
    <property type="match status" value="1"/>
</dbReference>
<keyword evidence="4" id="KW-1185">Reference proteome</keyword>
<dbReference type="Pfam" id="PF00078">
    <property type="entry name" value="RVT_1"/>
    <property type="match status" value="1"/>
</dbReference>
<comment type="caution">
    <text evidence="3">The sequence shown here is derived from an EMBL/GenBank/DDBJ whole genome shotgun (WGS) entry which is preliminary data.</text>
</comment>
<feature type="compositionally biased region" description="Basic residues" evidence="1">
    <location>
        <begin position="524"/>
        <end position="541"/>
    </location>
</feature>
<dbReference type="Proteomes" id="UP000694240">
    <property type="component" value="Chromosome 11"/>
</dbReference>
<gene>
    <name evidence="3" type="ORF">ISN45_Aa06g013580</name>
</gene>
<dbReference type="EMBL" id="JAEFBK010000011">
    <property type="protein sequence ID" value="KAG7550588.1"/>
    <property type="molecule type" value="Genomic_DNA"/>
</dbReference>
<evidence type="ECO:0000259" key="2">
    <source>
        <dbReference type="PROSITE" id="PS50878"/>
    </source>
</evidence>
<reference evidence="3 4" key="1">
    <citation type="submission" date="2020-12" db="EMBL/GenBank/DDBJ databases">
        <title>Concerted genomic and epigenomic changes stabilize Arabidopsis allopolyploids.</title>
        <authorList>
            <person name="Chen Z."/>
        </authorList>
    </citation>
    <scope>NUCLEOTIDE SEQUENCE [LARGE SCALE GENOMIC DNA]</scope>
    <source>
        <strain evidence="3">Allo738</strain>
        <tissue evidence="3">Leaf</tissue>
    </source>
</reference>
<feature type="region of interest" description="Disordered" evidence="1">
    <location>
        <begin position="236"/>
        <end position="404"/>
    </location>
</feature>
<dbReference type="GO" id="GO:0004523">
    <property type="term" value="F:RNA-DNA hybrid ribonuclease activity"/>
    <property type="evidence" value="ECO:0007669"/>
    <property type="project" value="InterPro"/>
</dbReference>
<dbReference type="InterPro" id="IPR044730">
    <property type="entry name" value="RNase_H-like_dom_plant"/>
</dbReference>
<dbReference type="Pfam" id="PF13456">
    <property type="entry name" value="RVT_3"/>
    <property type="match status" value="1"/>
</dbReference>
<protein>
    <submittedName>
        <fullName evidence="3">Ribonuclease H-like superfamily</fullName>
    </submittedName>
</protein>
<dbReference type="PANTHER" id="PTHR33116:SF86">
    <property type="entry name" value="REVERSE TRANSCRIPTASE DOMAIN-CONTAINING PROTEIN"/>
    <property type="match status" value="1"/>
</dbReference>
<dbReference type="PANTHER" id="PTHR33116">
    <property type="entry name" value="REVERSE TRANSCRIPTASE ZINC-BINDING DOMAIN-CONTAINING PROTEIN-RELATED-RELATED"/>
    <property type="match status" value="1"/>
</dbReference>
<feature type="region of interest" description="Disordered" evidence="1">
    <location>
        <begin position="524"/>
        <end position="600"/>
    </location>
</feature>
<dbReference type="InterPro" id="IPR025558">
    <property type="entry name" value="DUF4283"/>
</dbReference>
<dbReference type="PROSITE" id="PS50878">
    <property type="entry name" value="RT_POL"/>
    <property type="match status" value="1"/>
</dbReference>
<feature type="compositionally biased region" description="Basic and acidic residues" evidence="1">
    <location>
        <begin position="320"/>
        <end position="333"/>
    </location>
</feature>
<dbReference type="InterPro" id="IPR000477">
    <property type="entry name" value="RT_dom"/>
</dbReference>
<proteinExistence type="predicted"/>
<feature type="compositionally biased region" description="Basic and acidic residues" evidence="1">
    <location>
        <begin position="370"/>
        <end position="382"/>
    </location>
</feature>
<organism evidence="3 4">
    <name type="scientific">Arabidopsis thaliana x Arabidopsis arenosa</name>
    <dbReference type="NCBI Taxonomy" id="1240361"/>
    <lineage>
        <taxon>Eukaryota</taxon>
        <taxon>Viridiplantae</taxon>
        <taxon>Streptophyta</taxon>
        <taxon>Embryophyta</taxon>
        <taxon>Tracheophyta</taxon>
        <taxon>Spermatophyta</taxon>
        <taxon>Magnoliopsida</taxon>
        <taxon>eudicotyledons</taxon>
        <taxon>Gunneridae</taxon>
        <taxon>Pentapetalae</taxon>
        <taxon>rosids</taxon>
        <taxon>malvids</taxon>
        <taxon>Brassicales</taxon>
        <taxon>Brassicaceae</taxon>
        <taxon>Camelineae</taxon>
        <taxon>Arabidopsis</taxon>
    </lineage>
</organism>
<evidence type="ECO:0000313" key="4">
    <source>
        <dbReference type="Proteomes" id="UP000694240"/>
    </source>
</evidence>
<dbReference type="InterPro" id="IPR005135">
    <property type="entry name" value="Endo/exonuclease/phosphatase"/>
</dbReference>
<evidence type="ECO:0000313" key="3">
    <source>
        <dbReference type="EMBL" id="KAG7550588.1"/>
    </source>
</evidence>
<dbReference type="Pfam" id="PF03372">
    <property type="entry name" value="Exo_endo_phos"/>
    <property type="match status" value="1"/>
</dbReference>
<feature type="compositionally biased region" description="Polar residues" evidence="1">
    <location>
        <begin position="348"/>
        <end position="358"/>
    </location>
</feature>
<dbReference type="Pfam" id="PF13966">
    <property type="entry name" value="zf-RVT"/>
    <property type="match status" value="1"/>
</dbReference>
<accession>A0A8T1YWU0</accession>
<feature type="domain" description="Reverse transcriptase" evidence="2">
    <location>
        <begin position="1006"/>
        <end position="1272"/>
    </location>
</feature>
<feature type="compositionally biased region" description="Polar residues" evidence="1">
    <location>
        <begin position="548"/>
        <end position="566"/>
    </location>
</feature>
<dbReference type="CDD" id="cd01650">
    <property type="entry name" value="RT_nLTR_like"/>
    <property type="match status" value="1"/>
</dbReference>
<evidence type="ECO:0000256" key="1">
    <source>
        <dbReference type="SAM" id="MobiDB-lite"/>
    </source>
</evidence>
<feature type="compositionally biased region" description="Basic and acidic residues" evidence="1">
    <location>
        <begin position="294"/>
        <end position="305"/>
    </location>
</feature>
<feature type="compositionally biased region" description="Basic and acidic residues" evidence="1">
    <location>
        <begin position="236"/>
        <end position="286"/>
    </location>
</feature>
<dbReference type="InterPro" id="IPR025836">
    <property type="entry name" value="Zn_knuckle_CX2CX4HX4C"/>
</dbReference>